<dbReference type="EMBL" id="JABSTQ010011221">
    <property type="protein sequence ID" value="KAG0413918.1"/>
    <property type="molecule type" value="Genomic_DNA"/>
</dbReference>
<evidence type="ECO:0000313" key="1">
    <source>
        <dbReference type="EMBL" id="KAG0413918.1"/>
    </source>
</evidence>
<reference evidence="1 2" key="1">
    <citation type="journal article" date="2020" name="Cell">
        <title>Large-Scale Comparative Analyses of Tick Genomes Elucidate Their Genetic Diversity and Vector Capacities.</title>
        <authorList>
            <consortium name="Tick Genome and Microbiome Consortium (TIGMIC)"/>
            <person name="Jia N."/>
            <person name="Wang J."/>
            <person name="Shi W."/>
            <person name="Du L."/>
            <person name="Sun Y."/>
            <person name="Zhan W."/>
            <person name="Jiang J.F."/>
            <person name="Wang Q."/>
            <person name="Zhang B."/>
            <person name="Ji P."/>
            <person name="Bell-Sakyi L."/>
            <person name="Cui X.M."/>
            <person name="Yuan T.T."/>
            <person name="Jiang B.G."/>
            <person name="Yang W.F."/>
            <person name="Lam T.T."/>
            <person name="Chang Q.C."/>
            <person name="Ding S.J."/>
            <person name="Wang X.J."/>
            <person name="Zhu J.G."/>
            <person name="Ruan X.D."/>
            <person name="Zhao L."/>
            <person name="Wei J.T."/>
            <person name="Ye R.Z."/>
            <person name="Que T.C."/>
            <person name="Du C.H."/>
            <person name="Zhou Y.H."/>
            <person name="Cheng J.X."/>
            <person name="Dai P.F."/>
            <person name="Guo W.B."/>
            <person name="Han X.H."/>
            <person name="Huang E.J."/>
            <person name="Li L.F."/>
            <person name="Wei W."/>
            <person name="Gao Y.C."/>
            <person name="Liu J.Z."/>
            <person name="Shao H.Z."/>
            <person name="Wang X."/>
            <person name="Wang C.C."/>
            <person name="Yang T.C."/>
            <person name="Huo Q.B."/>
            <person name="Li W."/>
            <person name="Chen H.Y."/>
            <person name="Chen S.E."/>
            <person name="Zhou L.G."/>
            <person name="Ni X.B."/>
            <person name="Tian J.H."/>
            <person name="Sheng Y."/>
            <person name="Liu T."/>
            <person name="Pan Y.S."/>
            <person name="Xia L.Y."/>
            <person name="Li J."/>
            <person name="Zhao F."/>
            <person name="Cao W.C."/>
        </authorList>
    </citation>
    <scope>NUCLEOTIDE SEQUENCE [LARGE SCALE GENOMIC DNA]</scope>
    <source>
        <strain evidence="1">Iper-2018</strain>
    </source>
</reference>
<accession>A0AC60P3C7</accession>
<gene>
    <name evidence="1" type="ORF">HPB47_008920</name>
</gene>
<proteinExistence type="predicted"/>
<comment type="caution">
    <text evidence="1">The sequence shown here is derived from an EMBL/GenBank/DDBJ whole genome shotgun (WGS) entry which is preliminary data.</text>
</comment>
<protein>
    <submittedName>
        <fullName evidence="1">Uncharacterized protein</fullName>
    </submittedName>
</protein>
<keyword evidence="2" id="KW-1185">Reference proteome</keyword>
<name>A0AC60P3C7_IXOPE</name>
<sequence>MIRRLQGQLNSALQSHQDHQTVSASTIEQLEETMTKLQTRLNNASLELLQQTFAEKVLLEILLRDSRQKSDDFD</sequence>
<dbReference type="Proteomes" id="UP000805193">
    <property type="component" value="Unassembled WGS sequence"/>
</dbReference>
<organism evidence="1 2">
    <name type="scientific">Ixodes persulcatus</name>
    <name type="common">Taiga tick</name>
    <dbReference type="NCBI Taxonomy" id="34615"/>
    <lineage>
        <taxon>Eukaryota</taxon>
        <taxon>Metazoa</taxon>
        <taxon>Ecdysozoa</taxon>
        <taxon>Arthropoda</taxon>
        <taxon>Chelicerata</taxon>
        <taxon>Arachnida</taxon>
        <taxon>Acari</taxon>
        <taxon>Parasitiformes</taxon>
        <taxon>Ixodida</taxon>
        <taxon>Ixodoidea</taxon>
        <taxon>Ixodidae</taxon>
        <taxon>Ixodinae</taxon>
        <taxon>Ixodes</taxon>
    </lineage>
</organism>
<evidence type="ECO:0000313" key="2">
    <source>
        <dbReference type="Proteomes" id="UP000805193"/>
    </source>
</evidence>